<evidence type="ECO:0000313" key="2">
    <source>
        <dbReference type="EMBL" id="MCG7937547.1"/>
    </source>
</evidence>
<organism evidence="2 3">
    <name type="scientific">Candidatus Thiodiazotropha lotti</name>
    <dbReference type="NCBI Taxonomy" id="2792787"/>
    <lineage>
        <taxon>Bacteria</taxon>
        <taxon>Pseudomonadati</taxon>
        <taxon>Pseudomonadota</taxon>
        <taxon>Gammaproteobacteria</taxon>
        <taxon>Chromatiales</taxon>
        <taxon>Sedimenticolaceae</taxon>
        <taxon>Candidatus Thiodiazotropha</taxon>
    </lineage>
</organism>
<dbReference type="Proteomes" id="UP000886687">
    <property type="component" value="Unassembled WGS sequence"/>
</dbReference>
<evidence type="ECO:0000256" key="1">
    <source>
        <dbReference type="SAM" id="Phobius"/>
    </source>
</evidence>
<protein>
    <submittedName>
        <fullName evidence="2">TIGR03747 family integrating conjugative element membrane protein</fullName>
    </submittedName>
</protein>
<dbReference type="InterPro" id="IPR022266">
    <property type="entry name" value="DtrJ-like"/>
</dbReference>
<name>A0A9E4MXM4_9GAMM</name>
<feature type="transmembrane region" description="Helical" evidence="1">
    <location>
        <begin position="190"/>
        <end position="209"/>
    </location>
</feature>
<keyword evidence="1" id="KW-0472">Membrane</keyword>
<keyword evidence="1" id="KW-0812">Transmembrane</keyword>
<feature type="transmembrane region" description="Helical" evidence="1">
    <location>
        <begin position="215"/>
        <end position="233"/>
    </location>
</feature>
<gene>
    <name evidence="2" type="ORF">JAZ04_01650</name>
</gene>
<feature type="transmembrane region" description="Helical" evidence="1">
    <location>
        <begin position="25"/>
        <end position="50"/>
    </location>
</feature>
<dbReference type="EMBL" id="JAEPDI010000001">
    <property type="protein sequence ID" value="MCG7937547.1"/>
    <property type="molecule type" value="Genomic_DNA"/>
</dbReference>
<evidence type="ECO:0000313" key="3">
    <source>
        <dbReference type="Proteomes" id="UP000886687"/>
    </source>
</evidence>
<proteinExistence type="predicted"/>
<dbReference type="NCBIfam" id="TIGR03747">
    <property type="entry name" value="conj_TIGR03747"/>
    <property type="match status" value="1"/>
</dbReference>
<feature type="transmembrane region" description="Helical" evidence="1">
    <location>
        <begin position="140"/>
        <end position="163"/>
    </location>
</feature>
<sequence length="237" mass="26571">MANTATASNHPQHKKREIRERRTGVISNTLNLIISLLGWMVLALILNIVVEVAGIAFNWWELSGSQHARQVLVQELNWLNSDFKQALGNPLSIALTASKAFYQVIWVWDGKDYGQAILGSIGSGSLYDYFRAALWTIQVFAVRLVVILFSLPIFIAFGLVALTDGLLQRDLRRFGGGRESGYIWHHAMRMLKPSIIAPVVIYLGLPISIHPNLVVLPFAVIFSISLWIGAAWFKKYL</sequence>
<comment type="caution">
    <text evidence="2">The sequence shown here is derived from an EMBL/GenBank/DDBJ whole genome shotgun (WGS) entry which is preliminary data.</text>
</comment>
<accession>A0A9E4MXM4</accession>
<reference evidence="2" key="1">
    <citation type="journal article" date="2021" name="Proc. Natl. Acad. Sci. U.S.A.">
        <title>Global biogeography of chemosynthetic symbionts reveals both localized and globally distributed symbiont groups. .</title>
        <authorList>
            <person name="Osvatic J.T."/>
            <person name="Wilkins L.G.E."/>
            <person name="Leibrecht L."/>
            <person name="Leray M."/>
            <person name="Zauner S."/>
            <person name="Polzin J."/>
            <person name="Camacho Y."/>
            <person name="Gros O."/>
            <person name="van Gils J.A."/>
            <person name="Eisen J.A."/>
            <person name="Petersen J.M."/>
            <person name="Yuen B."/>
        </authorList>
    </citation>
    <scope>NUCLEOTIDE SEQUENCE</scope>
    <source>
        <strain evidence="2">MAGL173</strain>
    </source>
</reference>
<keyword evidence="1" id="KW-1133">Transmembrane helix</keyword>
<dbReference type="Pfam" id="PF14348">
    <property type="entry name" value="DtrJ-like"/>
    <property type="match status" value="1"/>
</dbReference>
<dbReference type="AlphaFoldDB" id="A0A9E4MXM4"/>